<dbReference type="AlphaFoldDB" id="I1CG52"/>
<proteinExistence type="predicted"/>
<dbReference type="GO" id="GO:0046872">
    <property type="term" value="F:metal ion binding"/>
    <property type="evidence" value="ECO:0007669"/>
    <property type="project" value="UniProtKB-KW"/>
</dbReference>
<evidence type="ECO:0000256" key="2">
    <source>
        <dbReference type="ARBA" id="ARBA00004141"/>
    </source>
</evidence>
<dbReference type="GO" id="GO:0140575">
    <property type="term" value="F:transmembrane monodehydroascorbate reductase activity"/>
    <property type="evidence" value="ECO:0007669"/>
    <property type="project" value="InterPro"/>
</dbReference>
<feature type="domain" description="Cytochrome b561" evidence="12">
    <location>
        <begin position="1"/>
        <end position="158"/>
    </location>
</feature>
<dbReference type="InterPro" id="IPR006593">
    <property type="entry name" value="Cyt_b561/ferric_Rdtase_TM"/>
</dbReference>
<sequence>MTFFIVLITEGIALLQPTSTTEEKKKGLKYHSLIQSTSYIFAIIGVSFIFYNKIISGKAHFESVHGKLGVFTFIFLFVQVIFGVTIGMIPITIYGSIDKAKSLWKYHRVLGYTLLLFVWITAQLGYQSHLSPLGIFYIRIPWYYLQNKNQQVGYSIIV</sequence>
<dbReference type="Pfam" id="PF03188">
    <property type="entry name" value="Cytochrom_B561"/>
    <property type="match status" value="1"/>
</dbReference>
<dbReference type="InterPro" id="IPR045150">
    <property type="entry name" value="CYB561D1/2"/>
</dbReference>
<evidence type="ECO:0000313" key="13">
    <source>
        <dbReference type="EMBL" id="EIE87432.1"/>
    </source>
</evidence>
<dbReference type="eggNOG" id="ENOG502S87A">
    <property type="taxonomic scope" value="Eukaryota"/>
</dbReference>
<dbReference type="InParanoid" id="I1CG52"/>
<keyword evidence="8 11" id="KW-1133">Transmembrane helix</keyword>
<comment type="cofactor">
    <cofactor evidence="1">
        <name>heme b</name>
        <dbReference type="ChEBI" id="CHEBI:60344"/>
    </cofactor>
</comment>
<dbReference type="EMBL" id="CH476741">
    <property type="protein sequence ID" value="EIE87432.1"/>
    <property type="molecule type" value="Genomic_DNA"/>
</dbReference>
<dbReference type="STRING" id="246409.I1CG52"/>
<evidence type="ECO:0000256" key="7">
    <source>
        <dbReference type="ARBA" id="ARBA00022982"/>
    </source>
</evidence>
<dbReference type="GeneID" id="93619108"/>
<keyword evidence="5 11" id="KW-0812">Transmembrane</keyword>
<dbReference type="Proteomes" id="UP000009138">
    <property type="component" value="Unassembled WGS sequence"/>
</dbReference>
<reference evidence="13 14" key="1">
    <citation type="journal article" date="2009" name="PLoS Genet.">
        <title>Genomic analysis of the basal lineage fungus Rhizopus oryzae reveals a whole-genome duplication.</title>
        <authorList>
            <person name="Ma L.-J."/>
            <person name="Ibrahim A.S."/>
            <person name="Skory C."/>
            <person name="Grabherr M.G."/>
            <person name="Burger G."/>
            <person name="Butler M."/>
            <person name="Elias M."/>
            <person name="Idnurm A."/>
            <person name="Lang B.F."/>
            <person name="Sone T."/>
            <person name="Abe A."/>
            <person name="Calvo S.E."/>
            <person name="Corrochano L.M."/>
            <person name="Engels R."/>
            <person name="Fu J."/>
            <person name="Hansberg W."/>
            <person name="Kim J.-M."/>
            <person name="Kodira C.D."/>
            <person name="Koehrsen M.J."/>
            <person name="Liu B."/>
            <person name="Miranda-Saavedra D."/>
            <person name="O'Leary S."/>
            <person name="Ortiz-Castellanos L."/>
            <person name="Poulter R."/>
            <person name="Rodriguez-Romero J."/>
            <person name="Ruiz-Herrera J."/>
            <person name="Shen Y.-Q."/>
            <person name="Zeng Q."/>
            <person name="Galagan J."/>
            <person name="Birren B.W."/>
            <person name="Cuomo C.A."/>
            <person name="Wickes B.L."/>
        </authorList>
    </citation>
    <scope>NUCLEOTIDE SEQUENCE [LARGE SCALE GENOMIC DNA]</scope>
    <source>
        <strain evidence="14">RA 99-880 / ATCC MYA-4621 / FGSC 9543 / NRRL 43880</strain>
    </source>
</reference>
<evidence type="ECO:0000256" key="8">
    <source>
        <dbReference type="ARBA" id="ARBA00022989"/>
    </source>
</evidence>
<dbReference type="RefSeq" id="XP_067522828.1">
    <property type="nucleotide sequence ID" value="XM_067666727.1"/>
</dbReference>
<dbReference type="VEuPathDB" id="FungiDB:RO3G_12143"/>
<keyword evidence="7" id="KW-0249">Electron transport</keyword>
<dbReference type="Gene3D" id="1.20.120.1770">
    <property type="match status" value="1"/>
</dbReference>
<evidence type="ECO:0000313" key="14">
    <source>
        <dbReference type="Proteomes" id="UP000009138"/>
    </source>
</evidence>
<evidence type="ECO:0000256" key="4">
    <source>
        <dbReference type="ARBA" id="ARBA00022617"/>
    </source>
</evidence>
<evidence type="ECO:0000256" key="6">
    <source>
        <dbReference type="ARBA" id="ARBA00022723"/>
    </source>
</evidence>
<organism evidence="13 14">
    <name type="scientific">Rhizopus delemar (strain RA 99-880 / ATCC MYA-4621 / FGSC 9543 / NRRL 43880)</name>
    <name type="common">Mucormycosis agent</name>
    <name type="synonym">Rhizopus arrhizus var. delemar</name>
    <dbReference type="NCBI Taxonomy" id="246409"/>
    <lineage>
        <taxon>Eukaryota</taxon>
        <taxon>Fungi</taxon>
        <taxon>Fungi incertae sedis</taxon>
        <taxon>Mucoromycota</taxon>
        <taxon>Mucoromycotina</taxon>
        <taxon>Mucoromycetes</taxon>
        <taxon>Mucorales</taxon>
        <taxon>Mucorineae</taxon>
        <taxon>Rhizopodaceae</taxon>
        <taxon>Rhizopus</taxon>
    </lineage>
</organism>
<keyword evidence="3" id="KW-0813">Transport</keyword>
<feature type="transmembrane region" description="Helical" evidence="11">
    <location>
        <begin position="109"/>
        <end position="126"/>
    </location>
</feature>
<keyword evidence="6" id="KW-0479">Metal-binding</keyword>
<dbReference type="PANTHER" id="PTHR15422:SF45">
    <property type="entry name" value="CYTOCHROME B561 DOMAIN-CONTAINING PROTEIN"/>
    <property type="match status" value="1"/>
</dbReference>
<feature type="transmembrane region" description="Helical" evidence="11">
    <location>
        <begin position="71"/>
        <end position="97"/>
    </location>
</feature>
<comment type="subcellular location">
    <subcellularLocation>
        <location evidence="2">Membrane</location>
        <topology evidence="2">Multi-pass membrane protein</topology>
    </subcellularLocation>
</comment>
<dbReference type="OMA" id="NKSHFES"/>
<accession>I1CG52</accession>
<dbReference type="SMART" id="SM00665">
    <property type="entry name" value="B561"/>
    <property type="match status" value="1"/>
</dbReference>
<evidence type="ECO:0000256" key="11">
    <source>
        <dbReference type="SAM" id="Phobius"/>
    </source>
</evidence>
<dbReference type="OrthoDB" id="432881at2759"/>
<dbReference type="PROSITE" id="PS50939">
    <property type="entry name" value="CYTOCHROME_B561"/>
    <property type="match status" value="1"/>
</dbReference>
<gene>
    <name evidence="13" type="ORF">RO3G_12143</name>
</gene>
<evidence type="ECO:0000256" key="3">
    <source>
        <dbReference type="ARBA" id="ARBA00022448"/>
    </source>
</evidence>
<protein>
    <recommendedName>
        <fullName evidence="12">Cytochrome b561 domain-containing protein</fullName>
    </recommendedName>
</protein>
<evidence type="ECO:0000259" key="12">
    <source>
        <dbReference type="PROSITE" id="PS50939"/>
    </source>
</evidence>
<name>I1CG52_RHIO9</name>
<keyword evidence="9" id="KW-0408">Iron</keyword>
<evidence type="ECO:0000256" key="9">
    <source>
        <dbReference type="ARBA" id="ARBA00023004"/>
    </source>
</evidence>
<evidence type="ECO:0000256" key="5">
    <source>
        <dbReference type="ARBA" id="ARBA00022692"/>
    </source>
</evidence>
<dbReference type="PANTHER" id="PTHR15422">
    <property type="entry name" value="OS05G0565100 PROTEIN"/>
    <property type="match status" value="1"/>
</dbReference>
<evidence type="ECO:0000256" key="1">
    <source>
        <dbReference type="ARBA" id="ARBA00001970"/>
    </source>
</evidence>
<keyword evidence="10 11" id="KW-0472">Membrane</keyword>
<dbReference type="GO" id="GO:0016020">
    <property type="term" value="C:membrane"/>
    <property type="evidence" value="ECO:0007669"/>
    <property type="project" value="UniProtKB-SubCell"/>
</dbReference>
<keyword evidence="14" id="KW-1185">Reference proteome</keyword>
<feature type="transmembrane region" description="Helical" evidence="11">
    <location>
        <begin position="33"/>
        <end position="51"/>
    </location>
</feature>
<keyword evidence="4" id="KW-0349">Heme</keyword>
<dbReference type="CDD" id="cd08761">
    <property type="entry name" value="Cyt_b561_CYB561D2_like"/>
    <property type="match status" value="1"/>
</dbReference>
<evidence type="ECO:0000256" key="10">
    <source>
        <dbReference type="ARBA" id="ARBA00023136"/>
    </source>
</evidence>